<name>A0A1S1N052_9GAMM</name>
<dbReference type="GO" id="GO:0007234">
    <property type="term" value="P:osmosensory signaling via phosphorelay pathway"/>
    <property type="evidence" value="ECO:0007669"/>
    <property type="project" value="TreeGrafter"/>
</dbReference>
<keyword evidence="5" id="KW-0812">Transmembrane</keyword>
<dbReference type="PANTHER" id="PTHR42878:SF14">
    <property type="entry name" value="OSMOLARITY TWO-COMPONENT SYSTEM PROTEIN SSK1"/>
    <property type="match status" value="1"/>
</dbReference>
<dbReference type="GO" id="GO:0000156">
    <property type="term" value="F:phosphorelay response regulator activity"/>
    <property type="evidence" value="ECO:0007669"/>
    <property type="project" value="TreeGrafter"/>
</dbReference>
<reference evidence="7 8" key="1">
    <citation type="submission" date="2016-09" db="EMBL/GenBank/DDBJ databases">
        <title>Pseudoalteromonas amylolytica sp. nov., isolated from the surface seawater.</title>
        <authorList>
            <person name="Wu Y.-H."/>
            <person name="Cheng H."/>
            <person name="Jin X.-B."/>
            <person name="Wang C.-S."/>
            <person name="Xu X.-W."/>
        </authorList>
    </citation>
    <scope>NUCLEOTIDE SEQUENCE [LARGE SCALE GENOMIC DNA]</scope>
    <source>
        <strain evidence="7 8">JW1</strain>
    </source>
</reference>
<evidence type="ECO:0000256" key="5">
    <source>
        <dbReference type="SAM" id="Phobius"/>
    </source>
</evidence>
<comment type="catalytic activity">
    <reaction evidence="1">
        <text>ATP + protein L-histidine = ADP + protein N-phospho-L-histidine.</text>
        <dbReference type="EC" id="2.7.13.3"/>
    </reaction>
</comment>
<feature type="domain" description="Histidine kinase" evidence="6">
    <location>
        <begin position="254"/>
        <end position="481"/>
    </location>
</feature>
<keyword evidence="4" id="KW-0418">Kinase</keyword>
<dbReference type="EC" id="2.7.13.3" evidence="2"/>
<keyword evidence="5" id="KW-1133">Transmembrane helix</keyword>
<dbReference type="PROSITE" id="PS50109">
    <property type="entry name" value="HIS_KIN"/>
    <property type="match status" value="1"/>
</dbReference>
<feature type="transmembrane region" description="Helical" evidence="5">
    <location>
        <begin position="159"/>
        <end position="179"/>
    </location>
</feature>
<proteinExistence type="predicted"/>
<dbReference type="InterPro" id="IPR036890">
    <property type="entry name" value="HATPase_C_sf"/>
</dbReference>
<evidence type="ECO:0000256" key="1">
    <source>
        <dbReference type="ARBA" id="ARBA00000085"/>
    </source>
</evidence>
<dbReference type="InterPro" id="IPR003594">
    <property type="entry name" value="HATPase_dom"/>
</dbReference>
<dbReference type="OrthoDB" id="9772100at2"/>
<accession>A0A1S1N052</accession>
<dbReference type="InterPro" id="IPR050351">
    <property type="entry name" value="BphY/WalK/GraS-like"/>
</dbReference>
<evidence type="ECO:0000313" key="8">
    <source>
        <dbReference type="Proteomes" id="UP000179786"/>
    </source>
</evidence>
<dbReference type="PANTHER" id="PTHR42878">
    <property type="entry name" value="TWO-COMPONENT HISTIDINE KINASE"/>
    <property type="match status" value="1"/>
</dbReference>
<dbReference type="SUPFAM" id="SSF55874">
    <property type="entry name" value="ATPase domain of HSP90 chaperone/DNA topoisomerase II/histidine kinase"/>
    <property type="match status" value="1"/>
</dbReference>
<dbReference type="STRING" id="1859457.BET10_04555"/>
<evidence type="ECO:0000256" key="2">
    <source>
        <dbReference type="ARBA" id="ARBA00012438"/>
    </source>
</evidence>
<dbReference type="Pfam" id="PF02518">
    <property type="entry name" value="HATPase_c"/>
    <property type="match status" value="1"/>
</dbReference>
<dbReference type="GO" id="GO:0030295">
    <property type="term" value="F:protein kinase activator activity"/>
    <property type="evidence" value="ECO:0007669"/>
    <property type="project" value="TreeGrafter"/>
</dbReference>
<evidence type="ECO:0000259" key="6">
    <source>
        <dbReference type="PROSITE" id="PS50109"/>
    </source>
</evidence>
<dbReference type="EMBL" id="MKJU01000006">
    <property type="protein sequence ID" value="OHU92729.1"/>
    <property type="molecule type" value="Genomic_DNA"/>
</dbReference>
<dbReference type="Proteomes" id="UP000179786">
    <property type="component" value="Unassembled WGS sequence"/>
</dbReference>
<evidence type="ECO:0000313" key="7">
    <source>
        <dbReference type="EMBL" id="OHU92729.1"/>
    </source>
</evidence>
<dbReference type="Gene3D" id="3.30.565.10">
    <property type="entry name" value="Histidine kinase-like ATPase, C-terminal domain"/>
    <property type="match status" value="1"/>
</dbReference>
<evidence type="ECO:0000256" key="4">
    <source>
        <dbReference type="ARBA" id="ARBA00022777"/>
    </source>
</evidence>
<keyword evidence="5" id="KW-0472">Membrane</keyword>
<dbReference type="AlphaFoldDB" id="A0A1S1N052"/>
<gene>
    <name evidence="7" type="ORF">BET10_04555</name>
</gene>
<dbReference type="InterPro" id="IPR005467">
    <property type="entry name" value="His_kinase_dom"/>
</dbReference>
<keyword evidence="3" id="KW-0808">Transferase</keyword>
<sequence length="499" mass="55706">MQLVREKLIYRTVLAIGIVFSITVISLLGTAVFQMANVAHHQNLLRNAYSQLQNTYAQVLIDPTQLTPYNNAITQLKQEIDGFASQPTRELANSLTTQINIQQQSVSGVAKAIQSGSLSFNDLSKQQLIDGSRQLDELFSIYVSKLSEQHSQNVWLDSWLLLLLSLVTLLWGAGLYFLYRKLHHGILLTQQVLNDAKYHQAYTLPAHHRGHIAAEAPLGELLKMVDVLATRLEQVHAQFVEEAQAATLGSMVQGFSQSLQTSLQHAATHHRRLTTLSNKLSGGDLSEEQVAQLLAKLKQILTQLDTELANTYAVLDDFNNIANYHQFDVEAEFNLKQLIVAIFERHETELTASHCHVSFEIPESLLLRSYPAVFEQIYHHCISNCVKHAKQEGKPLNIVVSAMVVNDFVHLYFKDDGAGIDAELLSIFAGTDMKASRHFGKLGLGLSVIYHLVTEKLKGEFKIQSPAHGGACVHIVLSGTQYRMAQTVKKGRRNEQALE</sequence>
<dbReference type="GO" id="GO:0004673">
    <property type="term" value="F:protein histidine kinase activity"/>
    <property type="evidence" value="ECO:0007669"/>
    <property type="project" value="UniProtKB-EC"/>
</dbReference>
<dbReference type="RefSeq" id="WP_070983288.1">
    <property type="nucleotide sequence ID" value="NZ_MKJU01000006.1"/>
</dbReference>
<organism evidence="7 8">
    <name type="scientific">Pseudoalteromonas amylolytica</name>
    <dbReference type="NCBI Taxonomy" id="1859457"/>
    <lineage>
        <taxon>Bacteria</taxon>
        <taxon>Pseudomonadati</taxon>
        <taxon>Pseudomonadota</taxon>
        <taxon>Gammaproteobacteria</taxon>
        <taxon>Alteromonadales</taxon>
        <taxon>Pseudoalteromonadaceae</taxon>
        <taxon>Pseudoalteromonas</taxon>
    </lineage>
</organism>
<evidence type="ECO:0000256" key="3">
    <source>
        <dbReference type="ARBA" id="ARBA00022679"/>
    </source>
</evidence>
<protein>
    <recommendedName>
        <fullName evidence="2">histidine kinase</fullName>
        <ecNumber evidence="2">2.7.13.3</ecNumber>
    </recommendedName>
</protein>
<feature type="transmembrane region" description="Helical" evidence="5">
    <location>
        <begin position="12"/>
        <end position="36"/>
    </location>
</feature>
<keyword evidence="8" id="KW-1185">Reference proteome</keyword>
<comment type="caution">
    <text evidence="7">The sequence shown here is derived from an EMBL/GenBank/DDBJ whole genome shotgun (WGS) entry which is preliminary data.</text>
</comment>